<dbReference type="CDD" id="cd08512">
    <property type="entry name" value="PBP2_NikA_DppA_OppA_like_7"/>
    <property type="match status" value="1"/>
</dbReference>
<evidence type="ECO:0000256" key="2">
    <source>
        <dbReference type="ARBA" id="ARBA00005695"/>
    </source>
</evidence>
<proteinExistence type="inferred from homology"/>
<dbReference type="PANTHER" id="PTHR30290">
    <property type="entry name" value="PERIPLASMIC BINDING COMPONENT OF ABC TRANSPORTER"/>
    <property type="match status" value="1"/>
</dbReference>
<keyword evidence="4 5" id="KW-0732">Signal</keyword>
<dbReference type="InterPro" id="IPR039424">
    <property type="entry name" value="SBP_5"/>
</dbReference>
<evidence type="ECO:0000256" key="3">
    <source>
        <dbReference type="ARBA" id="ARBA00022448"/>
    </source>
</evidence>
<dbReference type="GO" id="GO:0030313">
    <property type="term" value="C:cell envelope"/>
    <property type="evidence" value="ECO:0007669"/>
    <property type="project" value="UniProtKB-SubCell"/>
</dbReference>
<evidence type="ECO:0000313" key="7">
    <source>
        <dbReference type="EMBL" id="PVZ94073.1"/>
    </source>
</evidence>
<feature type="domain" description="Solute-binding protein family 5" evidence="6">
    <location>
        <begin position="80"/>
        <end position="435"/>
    </location>
</feature>
<dbReference type="GO" id="GO:0042597">
    <property type="term" value="C:periplasmic space"/>
    <property type="evidence" value="ECO:0007669"/>
    <property type="project" value="UniProtKB-ARBA"/>
</dbReference>
<dbReference type="InterPro" id="IPR030678">
    <property type="entry name" value="Peptide/Ni-bd"/>
</dbReference>
<sequence>MHRKTLAALAAITVVGLALAGCSAGGGGPAEPSDPSVLRIALSDDMTTFDPSTVYQYEGNQVLTSVYEGLLEYAGDSSDEIVPLLAEAYTVSDDGLVYTFDLRDDVVFSDGTPMTAAGVQQSFERLADPAVESQMGYILADVASYDSSDDGTLVITLNNANSSFLSLLASPFGPKVINPTVLDENSDDSALAFLQDNTAGTGPYAITKVSKGQEYLLERNDDYWGDEPYFASVSVRIIPDAATQVLQFEQGDLDIISGQPATTVQGLEASGDYQVVSLPTLQKAQLHLKTTGPLADPELRDALRSAIDRDTLVTQVWGDYASTSTQMYPLEVVPDGEAADEWETDPAPLEALADGTTLTLGYLASGTQEKQVAETLQTQWQTAGVSVELVPAQSNDIYSYSSDIDAAPDMFFESSFPDSAHPDAWSRLFWYSDTANGSGVLNYLLGGTPEGDALIDQGISSLDETASDAAYVEAGDLIHDQASYVTIADLQDTFVASSRLSGFEHWLPCPRTLVLKSLEANG</sequence>
<dbReference type="Pfam" id="PF00496">
    <property type="entry name" value="SBP_bac_5"/>
    <property type="match status" value="1"/>
</dbReference>
<dbReference type="EMBL" id="QEOP01000002">
    <property type="protein sequence ID" value="PVZ94073.1"/>
    <property type="molecule type" value="Genomic_DNA"/>
</dbReference>
<dbReference type="GO" id="GO:0015833">
    <property type="term" value="P:peptide transport"/>
    <property type="evidence" value="ECO:0007669"/>
    <property type="project" value="TreeGrafter"/>
</dbReference>
<feature type="chain" id="PRO_5016166993" description="Solute-binding protein family 5 domain-containing protein" evidence="5">
    <location>
        <begin position="21"/>
        <end position="522"/>
    </location>
</feature>
<evidence type="ECO:0000259" key="6">
    <source>
        <dbReference type="Pfam" id="PF00496"/>
    </source>
</evidence>
<dbReference type="GO" id="GO:0043190">
    <property type="term" value="C:ATP-binding cassette (ABC) transporter complex"/>
    <property type="evidence" value="ECO:0007669"/>
    <property type="project" value="InterPro"/>
</dbReference>
<dbReference type="GO" id="GO:1904680">
    <property type="term" value="F:peptide transmembrane transporter activity"/>
    <property type="evidence" value="ECO:0007669"/>
    <property type="project" value="TreeGrafter"/>
</dbReference>
<dbReference type="RefSeq" id="WP_116756587.1">
    <property type="nucleotide sequence ID" value="NZ_JBHUEX010000001.1"/>
</dbReference>
<comment type="similarity">
    <text evidence="2">Belongs to the bacterial solute-binding protein 5 family.</text>
</comment>
<feature type="signal peptide" evidence="5">
    <location>
        <begin position="1"/>
        <end position="20"/>
    </location>
</feature>
<keyword evidence="3" id="KW-0813">Transport</keyword>
<gene>
    <name evidence="7" type="ORF">DDQ50_09985</name>
</gene>
<evidence type="ECO:0000313" key="8">
    <source>
        <dbReference type="Proteomes" id="UP000244893"/>
    </source>
</evidence>
<accession>A0A2V1HN69</accession>
<dbReference type="Gene3D" id="3.10.105.10">
    <property type="entry name" value="Dipeptide-binding Protein, Domain 3"/>
    <property type="match status" value="1"/>
</dbReference>
<dbReference type="PROSITE" id="PS51257">
    <property type="entry name" value="PROKAR_LIPOPROTEIN"/>
    <property type="match status" value="1"/>
</dbReference>
<keyword evidence="8" id="KW-1185">Reference proteome</keyword>
<dbReference type="PIRSF" id="PIRSF002741">
    <property type="entry name" value="MppA"/>
    <property type="match status" value="1"/>
</dbReference>
<name>A0A2V1HN69_9MICO</name>
<dbReference type="Proteomes" id="UP000244893">
    <property type="component" value="Unassembled WGS sequence"/>
</dbReference>
<dbReference type="OrthoDB" id="9796817at2"/>
<protein>
    <recommendedName>
        <fullName evidence="6">Solute-binding protein family 5 domain-containing protein</fullName>
    </recommendedName>
</protein>
<evidence type="ECO:0000256" key="1">
    <source>
        <dbReference type="ARBA" id="ARBA00004196"/>
    </source>
</evidence>
<evidence type="ECO:0000256" key="5">
    <source>
        <dbReference type="SAM" id="SignalP"/>
    </source>
</evidence>
<reference evidence="7 8" key="1">
    <citation type="submission" date="2018-05" db="EMBL/GenBank/DDBJ databases">
        <title>Amnibacterium sp. M8JJ-5, whole genome shotgun sequence.</title>
        <authorList>
            <person name="Tuo L."/>
        </authorList>
    </citation>
    <scope>NUCLEOTIDE SEQUENCE [LARGE SCALE GENOMIC DNA]</scope>
    <source>
        <strain evidence="7 8">M8JJ-5</strain>
    </source>
</reference>
<dbReference type="Gene3D" id="3.90.76.10">
    <property type="entry name" value="Dipeptide-binding Protein, Domain 1"/>
    <property type="match status" value="1"/>
</dbReference>
<comment type="caution">
    <text evidence="7">The sequence shown here is derived from an EMBL/GenBank/DDBJ whole genome shotgun (WGS) entry which is preliminary data.</text>
</comment>
<comment type="subcellular location">
    <subcellularLocation>
        <location evidence="1">Cell envelope</location>
    </subcellularLocation>
</comment>
<organism evidence="7 8">
    <name type="scientific">Amnibacterium flavum</name>
    <dbReference type="NCBI Taxonomy" id="2173173"/>
    <lineage>
        <taxon>Bacteria</taxon>
        <taxon>Bacillati</taxon>
        <taxon>Actinomycetota</taxon>
        <taxon>Actinomycetes</taxon>
        <taxon>Micrococcales</taxon>
        <taxon>Microbacteriaceae</taxon>
        <taxon>Amnibacterium</taxon>
    </lineage>
</organism>
<dbReference type="AlphaFoldDB" id="A0A2V1HN69"/>
<dbReference type="InterPro" id="IPR000914">
    <property type="entry name" value="SBP_5_dom"/>
</dbReference>
<dbReference type="SUPFAM" id="SSF53850">
    <property type="entry name" value="Periplasmic binding protein-like II"/>
    <property type="match status" value="1"/>
</dbReference>
<dbReference type="Gene3D" id="3.40.190.10">
    <property type="entry name" value="Periplasmic binding protein-like II"/>
    <property type="match status" value="1"/>
</dbReference>
<dbReference type="PANTHER" id="PTHR30290:SF10">
    <property type="entry name" value="PERIPLASMIC OLIGOPEPTIDE-BINDING PROTEIN-RELATED"/>
    <property type="match status" value="1"/>
</dbReference>
<evidence type="ECO:0000256" key="4">
    <source>
        <dbReference type="ARBA" id="ARBA00022729"/>
    </source>
</evidence>